<feature type="region of interest" description="Disordered" evidence="1">
    <location>
        <begin position="437"/>
        <end position="468"/>
    </location>
</feature>
<reference evidence="3 4" key="1">
    <citation type="submission" date="2024-06" db="EMBL/GenBank/DDBJ databases">
        <title>The Natural Products Discovery Center: Release of the First 8490 Sequenced Strains for Exploring Actinobacteria Biosynthetic Diversity.</title>
        <authorList>
            <person name="Kalkreuter E."/>
            <person name="Kautsar S.A."/>
            <person name="Yang D."/>
            <person name="Bader C.D."/>
            <person name="Teijaro C.N."/>
            <person name="Fluegel L."/>
            <person name="Davis C.M."/>
            <person name="Simpson J.R."/>
            <person name="Lauterbach L."/>
            <person name="Steele A.D."/>
            <person name="Gui C."/>
            <person name="Meng S."/>
            <person name="Li G."/>
            <person name="Viehrig K."/>
            <person name="Ye F."/>
            <person name="Su P."/>
            <person name="Kiefer A.F."/>
            <person name="Nichols A."/>
            <person name="Cepeda A.J."/>
            <person name="Yan W."/>
            <person name="Fan B."/>
            <person name="Jiang Y."/>
            <person name="Adhikari A."/>
            <person name="Zheng C.-J."/>
            <person name="Schuster L."/>
            <person name="Cowan T.M."/>
            <person name="Smanski M.J."/>
            <person name="Chevrette M.G."/>
            <person name="De Carvalho L.P.S."/>
            <person name="Shen B."/>
        </authorList>
    </citation>
    <scope>NUCLEOTIDE SEQUENCE [LARGE SCALE GENOMIC DNA]</scope>
    <source>
        <strain evidence="3 4">NPDC079179</strain>
    </source>
</reference>
<feature type="transmembrane region" description="Helical" evidence="2">
    <location>
        <begin position="202"/>
        <end position="220"/>
    </location>
</feature>
<keyword evidence="2" id="KW-0812">Transmembrane</keyword>
<accession>A0ABV3KBI3</accession>
<gene>
    <name evidence="3" type="ORF">AB0O96_06125</name>
</gene>
<feature type="transmembrane region" description="Helical" evidence="2">
    <location>
        <begin position="85"/>
        <end position="103"/>
    </location>
</feature>
<evidence type="ECO:0008006" key="5">
    <source>
        <dbReference type="Google" id="ProtNLM"/>
    </source>
</evidence>
<keyword evidence="4" id="KW-1185">Reference proteome</keyword>
<feature type="transmembrane region" description="Helical" evidence="2">
    <location>
        <begin position="269"/>
        <end position="292"/>
    </location>
</feature>
<keyword evidence="2" id="KW-1133">Transmembrane helix</keyword>
<feature type="transmembrane region" description="Helical" evidence="2">
    <location>
        <begin position="141"/>
        <end position="161"/>
    </location>
</feature>
<feature type="transmembrane region" description="Helical" evidence="2">
    <location>
        <begin position="368"/>
        <end position="384"/>
    </location>
</feature>
<evidence type="ECO:0000313" key="3">
    <source>
        <dbReference type="EMBL" id="MEV8157770.1"/>
    </source>
</evidence>
<evidence type="ECO:0000313" key="4">
    <source>
        <dbReference type="Proteomes" id="UP001553031"/>
    </source>
</evidence>
<feature type="transmembrane region" description="Helical" evidence="2">
    <location>
        <begin position="391"/>
        <end position="408"/>
    </location>
</feature>
<feature type="transmembrane region" description="Helical" evidence="2">
    <location>
        <begin position="115"/>
        <end position="134"/>
    </location>
</feature>
<keyword evidence="2" id="KW-0472">Membrane</keyword>
<feature type="transmembrane region" description="Helical" evidence="2">
    <location>
        <begin position="61"/>
        <end position="78"/>
    </location>
</feature>
<evidence type="ECO:0000256" key="2">
    <source>
        <dbReference type="SAM" id="Phobius"/>
    </source>
</evidence>
<protein>
    <recommendedName>
        <fullName evidence="5">O-antigen ligase domain-containing protein</fullName>
    </recommendedName>
</protein>
<organism evidence="3 4">
    <name type="scientific">Kocuria salsicia</name>
    <dbReference type="NCBI Taxonomy" id="664639"/>
    <lineage>
        <taxon>Bacteria</taxon>
        <taxon>Bacillati</taxon>
        <taxon>Actinomycetota</taxon>
        <taxon>Actinomycetes</taxon>
        <taxon>Micrococcales</taxon>
        <taxon>Micrococcaceae</taxon>
        <taxon>Kocuria</taxon>
    </lineage>
</organism>
<dbReference type="Proteomes" id="UP001553031">
    <property type="component" value="Unassembled WGS sequence"/>
</dbReference>
<dbReference type="EMBL" id="JBFBLL010000003">
    <property type="protein sequence ID" value="MEV8157770.1"/>
    <property type="molecule type" value="Genomic_DNA"/>
</dbReference>
<feature type="region of interest" description="Disordered" evidence="1">
    <location>
        <begin position="1"/>
        <end position="31"/>
    </location>
</feature>
<proteinExistence type="predicted"/>
<name>A0ABV3KBI3_9MICC</name>
<feature type="transmembrane region" description="Helical" evidence="2">
    <location>
        <begin position="232"/>
        <end position="263"/>
    </location>
</feature>
<evidence type="ECO:0000256" key="1">
    <source>
        <dbReference type="SAM" id="MobiDB-lite"/>
    </source>
</evidence>
<comment type="caution">
    <text evidence="3">The sequence shown here is derived from an EMBL/GenBank/DDBJ whole genome shotgun (WGS) entry which is preliminary data.</text>
</comment>
<dbReference type="RefSeq" id="WP_244944769.1">
    <property type="nucleotide sequence ID" value="NZ_JBFAEN010000002.1"/>
</dbReference>
<sequence length="468" mass="50145">MSPTAVPPTDRSRTRRAARAAARRDPPVTGARGTRLDRALAAVLIVLSVLPYAAVPLGSNTNLPLSSLVAVVLIVRCGRHMPVMWTALLVGAVPFAASFLRMFFTSQPLQIPGSITWLVFTLPLAGTAAATVFLGARTIPWLSWAMLLSAGFTLVQKYVFFDVLDTIPFEGLYDLPGYANVSDFSETFMQYVRRPFGLFPETSFMVGTLSLMAMALVLLARHYRRRMTARDVVALALVLWAVAISGSGAAVVVLGVVLVAAIAPYAVRHAWAAVLLVPTGLAGAVWVGVGVLQDRQESFNWSWADRGSSITASVRYLFSDPLVFLLGVGRGRSNELFLAGRMPLGDLQHYNPLPDIYSVIGRVVLEDGMVFGLALVLFMAVMCLRSGGRNPLWLGLCTLVVWIVVAGGTTSYDSAFWVWGTAGVCLGLEITRSEDTRETAAPWAPEGAESIGAPTAVPTGPAGPSPHL</sequence>